<dbReference type="Pfam" id="PF01464">
    <property type="entry name" value="SLT"/>
    <property type="match status" value="1"/>
</dbReference>
<dbReference type="EMBL" id="LQYV01000031">
    <property type="protein sequence ID" value="KYD28175.1"/>
    <property type="molecule type" value="Genomic_DNA"/>
</dbReference>
<dbReference type="PROSITE" id="PS50191">
    <property type="entry name" value="CRAL_TRIO"/>
    <property type="match status" value="1"/>
</dbReference>
<protein>
    <recommendedName>
        <fullName evidence="1">CRAL-TRIO domain-containing protein</fullName>
    </recommendedName>
</protein>
<reference evidence="2 3" key="1">
    <citation type="submission" date="2016-01" db="EMBL/GenBank/DDBJ databases">
        <title>Draft Genome Sequences of Seven Thermophilic Sporeformers Isolated from Foods.</title>
        <authorList>
            <person name="Berendsen E.M."/>
            <person name="Wells-Bennik M.H."/>
            <person name="Krawcyk A.O."/>
            <person name="De Jong A."/>
            <person name="Holsappel S."/>
            <person name="Eijlander R.T."/>
            <person name="Kuipers O.P."/>
        </authorList>
    </citation>
    <scope>NUCLEOTIDE SEQUENCE [LARGE SCALE GENOMIC DNA]</scope>
    <source>
        <strain evidence="2 3">B4109</strain>
    </source>
</reference>
<dbReference type="RefSeq" id="WP_201028183.1">
    <property type="nucleotide sequence ID" value="NZ_LQYV01000031.1"/>
</dbReference>
<evidence type="ECO:0000259" key="1">
    <source>
        <dbReference type="PROSITE" id="PS50191"/>
    </source>
</evidence>
<proteinExistence type="predicted"/>
<evidence type="ECO:0000313" key="2">
    <source>
        <dbReference type="EMBL" id="KYD28175.1"/>
    </source>
</evidence>
<name>A0A150MUX3_GEOSE</name>
<dbReference type="Gene3D" id="1.10.530.10">
    <property type="match status" value="1"/>
</dbReference>
<dbReference type="PATRIC" id="fig|1422.18.peg.2564"/>
<sequence length="1069" mass="115652">MNLRNLTVSVVFNDMASRRLQNVQRLTDRVRDTFTRFGRQSSSANEQVSESVRRVERVYRDANGRLRNELGRFVAETKRAGSATRSLQSSVESARGSLSRFSGNADNAISSLKRMAAGALGAVSAYQTLGRTIREAAQFEQSKVLIEAMFDDKKASDAYMKMIQRLAVNSPILNSQDMLANSKSFISLSKNAKVLEQAWKVVEKLNVMDPAQGVEGAVLALRELAGGDIVSLVERFELPRSAVKAIKDLPFEQQVKAMNELLTKMNITDKVVQKMGSTTLSQWNRFKEMASIAFRDAGKSANSELGNALQRVNNILEKGALNNFVQSADKFLGKSVNAIVNFGMAAKQFIQPAAQFFRENASSIKAVAAALGSLFVIRKVTGLVKGLFMILRANPLALAVTGIVVAVDKLVGIETVFNKIKLAYQGIKAAFGGDQKKSVGFFQKLGLSPEQAQQVVGIVQKIKSLFDTVGTAVGKFVKEVVIPLLPQAKKFIVSVFEGVAPSLRFVVGLFGTAIDVVKTLVQKVVVPLFPTVKDIVSTAFNAVTPIIKIASRAFQAVAAVVMFLVKNVVIPLIPKIVPVISGMWKIVSPILKGIAKMFGLISDAIEWTIKKFGQFINAAKELPGKIGSGIKSMAGKAMSGVTHLVNSLLEGLAKGVNGVTGGINWVLEKIGVKTRIPKWKPPKYARGTDFHPGGLAIVGDGGGPELIRTPSGQIGLSPAKSTLTYLPRGTEVLPYKQTKMLLESGLFPAYKDGVGNGLLHRAWEVVENIAGKVKDIALDVWSYITKPTELMKKVWEKLGVSAPNISGAFGEIGKGALSLIKDKAIGFVKKKLDGFLSFGGKVSGSVAQWVRAAMAITGVPESWFNPLVTIAMKESGGNPRAINLWDINAKRGTPSKGLFQTIDPTFNRYKLPGLNDIWNPIHNAVAAIRYIKARYGNVFNVPGIRNLLRGRGYVGYAEGGIATKPQLAALAENGWKEFIIPTEPSKRKNALRLLAQANAELGYTPPSGGKTLSGNNTGGNVSIEFSPKVDIHVNGADIKEAGSLEAAINRKLEEMWQMFLDLYPAEVVR</sequence>
<dbReference type="InterPro" id="IPR001251">
    <property type="entry name" value="CRAL-TRIO_dom"/>
</dbReference>
<dbReference type="CDD" id="cd13402">
    <property type="entry name" value="LT_TF-like"/>
    <property type="match status" value="1"/>
</dbReference>
<dbReference type="AlphaFoldDB" id="A0A150MUX3"/>
<dbReference type="InterPro" id="IPR008258">
    <property type="entry name" value="Transglycosylase_SLT_dom_1"/>
</dbReference>
<accession>A0A150MUX3</accession>
<dbReference type="InterPro" id="IPR023346">
    <property type="entry name" value="Lysozyme-like_dom_sf"/>
</dbReference>
<comment type="caution">
    <text evidence="2">The sequence shown here is derived from an EMBL/GenBank/DDBJ whole genome shotgun (WGS) entry which is preliminary data.</text>
</comment>
<evidence type="ECO:0000313" key="3">
    <source>
        <dbReference type="Proteomes" id="UP000075424"/>
    </source>
</evidence>
<gene>
    <name evidence="2" type="ORF">B4109_3076</name>
</gene>
<dbReference type="SUPFAM" id="SSF53955">
    <property type="entry name" value="Lysozyme-like"/>
    <property type="match status" value="1"/>
</dbReference>
<feature type="domain" description="CRAL-TRIO" evidence="1">
    <location>
        <begin position="503"/>
        <end position="634"/>
    </location>
</feature>
<organism evidence="2 3">
    <name type="scientific">Geobacillus stearothermophilus</name>
    <name type="common">Bacillus stearothermophilus</name>
    <dbReference type="NCBI Taxonomy" id="1422"/>
    <lineage>
        <taxon>Bacteria</taxon>
        <taxon>Bacillati</taxon>
        <taxon>Bacillota</taxon>
        <taxon>Bacilli</taxon>
        <taxon>Bacillales</taxon>
        <taxon>Anoxybacillaceae</taxon>
        <taxon>Geobacillus</taxon>
    </lineage>
</organism>
<dbReference type="PANTHER" id="PTHR21525:SF9">
    <property type="entry name" value="CHANNEL_COLICIN DOMAIN-CONTAINING PROTEIN"/>
    <property type="match status" value="1"/>
</dbReference>
<dbReference type="Proteomes" id="UP000075424">
    <property type="component" value="Unassembled WGS sequence"/>
</dbReference>
<dbReference type="PANTHER" id="PTHR21525">
    <property type="entry name" value="MOTILE SPERM PROTEIN"/>
    <property type="match status" value="1"/>
</dbReference>